<dbReference type="Proteomes" id="UP000306552">
    <property type="component" value="Unassembled WGS sequence"/>
</dbReference>
<evidence type="ECO:0000256" key="1">
    <source>
        <dbReference type="SAM" id="MobiDB-lite"/>
    </source>
</evidence>
<dbReference type="PANTHER" id="PTHR24637">
    <property type="entry name" value="COLLAGEN"/>
    <property type="match status" value="1"/>
</dbReference>
<feature type="compositionally biased region" description="Polar residues" evidence="1">
    <location>
        <begin position="181"/>
        <end position="206"/>
    </location>
</feature>
<feature type="compositionally biased region" description="Low complexity" evidence="1">
    <location>
        <begin position="573"/>
        <end position="582"/>
    </location>
</feature>
<evidence type="ECO:0000313" key="3">
    <source>
        <dbReference type="Proteomes" id="UP000306552"/>
    </source>
</evidence>
<reference evidence="2 3" key="1">
    <citation type="submission" date="2019-04" db="EMBL/GenBank/DDBJ databases">
        <title>Psychroflexus halotolerans sp. nov., isolated from a marine solar saltern.</title>
        <authorList>
            <person name="Feng X."/>
        </authorList>
    </citation>
    <scope>NUCLEOTIDE SEQUENCE [LARGE SCALE GENOMIC DNA]</scope>
    <source>
        <strain evidence="2 3">WDS2C27</strain>
    </source>
</reference>
<evidence type="ECO:0000313" key="2">
    <source>
        <dbReference type="EMBL" id="TKS56821.1"/>
    </source>
</evidence>
<feature type="compositionally biased region" description="Polar residues" evidence="1">
    <location>
        <begin position="13"/>
        <end position="38"/>
    </location>
</feature>
<feature type="non-terminal residue" evidence="2">
    <location>
        <position position="1"/>
    </location>
</feature>
<feature type="region of interest" description="Disordered" evidence="1">
    <location>
        <begin position="104"/>
        <end position="123"/>
    </location>
</feature>
<feature type="region of interest" description="Disordered" evidence="1">
    <location>
        <begin position="1"/>
        <end position="65"/>
    </location>
</feature>
<accession>A0A4U5TSK2</accession>
<dbReference type="AlphaFoldDB" id="A0A4U5TSK2"/>
<feature type="region of interest" description="Disordered" evidence="1">
    <location>
        <begin position="140"/>
        <end position="359"/>
    </location>
</feature>
<feature type="compositionally biased region" description="Polar residues" evidence="1">
    <location>
        <begin position="288"/>
        <end position="315"/>
    </location>
</feature>
<gene>
    <name evidence="2" type="ORF">FCN74_07285</name>
</gene>
<feature type="compositionally biased region" description="Low complexity" evidence="1">
    <location>
        <begin position="55"/>
        <end position="65"/>
    </location>
</feature>
<feature type="compositionally biased region" description="Low complexity" evidence="1">
    <location>
        <begin position="40"/>
        <end position="49"/>
    </location>
</feature>
<feature type="compositionally biased region" description="Polar residues" evidence="1">
    <location>
        <begin position="349"/>
        <end position="359"/>
    </location>
</feature>
<feature type="compositionally biased region" description="Low complexity" evidence="1">
    <location>
        <begin position="223"/>
        <end position="234"/>
    </location>
</feature>
<name>A0A4U5TSK2_9FLAO</name>
<feature type="compositionally biased region" description="Polar residues" evidence="1">
    <location>
        <begin position="140"/>
        <end position="174"/>
    </location>
</feature>
<sequence>GVDGQDGEDGVGITSTTDNNDGTFTLNFSDGSTFTTADLTGPQGATGPTGPTGPQGPIGIPGNDGVDGQDGEDGVGITSTTDNNDGTFTLNFSDGSSFTTTDLTGPQGATGPTGPQGPIGIPGNDGVDGQDGEDGVGITSTTDNNDGTFTLNFSDGSSFTTTDLTGPQGATGQDGQDGVGITSTTDNGDGTFTLNFSDGSTFTTADLTGEQGPTGPAGPTGPQGPMGNPGNDGQDGADGQDGVGITSTTDNGDGTFTLNFSDGSSFTTTDLTGPQGATGQDGQDGVGITSTTDNNDGTFTLNFSDGSTFTTSDLTGPQGATGPTGPQGPIGNPGNDGVDGQDGEDGVGITSTTDNNDGTFTLNFSDGSSFTTTDLTGPQGPAGNIESLTSGSILVGDTGNAPTAVSLSGDATLANDGALTISNDAINTSKIQDASVTDAKLDKNNIPLSGFADATDNVNMGTNQLKNLADPTDDQDAVTKSYAEQLMYTKAEVDAIVAKIQNQTIGSYPEGTVHCDSNNPTEVVDVFNPVTGQIWMDRNLGASQVATSSTDAAAYGDLYQWGRGADGHQCRDSGTTSTLSSSDQPGHGDFITNGSNQFDWRSPQNDNLWQGVNGVNNPCPSGYRLPTEAELDAERESWSSNNSAGAFASPLKLPMAGYRRKNNALLYGVGTSGDYWSSTVISANPRGLYFFSVAGMDNFYRADGFSVRCLKD</sequence>
<feature type="compositionally biased region" description="Polar residues" evidence="1">
    <location>
        <begin position="245"/>
        <end position="281"/>
    </location>
</feature>
<organism evidence="2 3">
    <name type="scientific">Mesohalobacter halotolerans</name>
    <dbReference type="NCBI Taxonomy" id="1883405"/>
    <lineage>
        <taxon>Bacteria</taxon>
        <taxon>Pseudomonadati</taxon>
        <taxon>Bacteroidota</taxon>
        <taxon>Flavobacteriia</taxon>
        <taxon>Flavobacteriales</taxon>
        <taxon>Flavobacteriaceae</taxon>
        <taxon>Mesohalobacter</taxon>
    </lineage>
</organism>
<keyword evidence="3" id="KW-1185">Reference proteome</keyword>
<feature type="region of interest" description="Disordered" evidence="1">
    <location>
        <begin position="566"/>
        <end position="597"/>
    </location>
</feature>
<proteinExistence type="predicted"/>
<comment type="caution">
    <text evidence="2">The sequence shown here is derived from an EMBL/GenBank/DDBJ whole genome shotgun (WGS) entry which is preliminary data.</text>
</comment>
<feature type="compositionally biased region" description="Low complexity" evidence="1">
    <location>
        <begin position="316"/>
        <end position="338"/>
    </location>
</feature>
<dbReference type="Gene3D" id="1.20.5.320">
    <property type="entry name" value="6-Phosphogluconate Dehydrogenase, domain 3"/>
    <property type="match status" value="2"/>
</dbReference>
<dbReference type="EMBL" id="SWMU01000002">
    <property type="protein sequence ID" value="TKS56821.1"/>
    <property type="molecule type" value="Genomic_DNA"/>
</dbReference>
<protein>
    <submittedName>
        <fullName evidence="2">Uncharacterized protein</fullName>
    </submittedName>
</protein>